<name>A0ABU6ZBG5_9FABA</name>
<organism evidence="3 4">
    <name type="scientific">Stylosanthes scabra</name>
    <dbReference type="NCBI Taxonomy" id="79078"/>
    <lineage>
        <taxon>Eukaryota</taxon>
        <taxon>Viridiplantae</taxon>
        <taxon>Streptophyta</taxon>
        <taxon>Embryophyta</taxon>
        <taxon>Tracheophyta</taxon>
        <taxon>Spermatophyta</taxon>
        <taxon>Magnoliopsida</taxon>
        <taxon>eudicotyledons</taxon>
        <taxon>Gunneridae</taxon>
        <taxon>Pentapetalae</taxon>
        <taxon>rosids</taxon>
        <taxon>fabids</taxon>
        <taxon>Fabales</taxon>
        <taxon>Fabaceae</taxon>
        <taxon>Papilionoideae</taxon>
        <taxon>50 kb inversion clade</taxon>
        <taxon>dalbergioids sensu lato</taxon>
        <taxon>Dalbergieae</taxon>
        <taxon>Pterocarpus clade</taxon>
        <taxon>Stylosanthes</taxon>
    </lineage>
</organism>
<dbReference type="EMBL" id="JASCZI010271992">
    <property type="protein sequence ID" value="MED6218915.1"/>
    <property type="molecule type" value="Genomic_DNA"/>
</dbReference>
<feature type="compositionally biased region" description="Polar residues" evidence="1">
    <location>
        <begin position="34"/>
        <end position="49"/>
    </location>
</feature>
<keyword evidence="2" id="KW-1133">Transmembrane helix</keyword>
<dbReference type="Proteomes" id="UP001341840">
    <property type="component" value="Unassembled WGS sequence"/>
</dbReference>
<reference evidence="3 4" key="1">
    <citation type="journal article" date="2023" name="Plants (Basel)">
        <title>Bridging the Gap: Combining Genomics and Transcriptomics Approaches to Understand Stylosanthes scabra, an Orphan Legume from the Brazilian Caatinga.</title>
        <authorList>
            <person name="Ferreira-Neto J.R.C."/>
            <person name="da Silva M.D."/>
            <person name="Binneck E."/>
            <person name="de Melo N.F."/>
            <person name="da Silva R.H."/>
            <person name="de Melo A.L.T.M."/>
            <person name="Pandolfi V."/>
            <person name="Bustamante F.O."/>
            <person name="Brasileiro-Vidal A.C."/>
            <person name="Benko-Iseppon A.M."/>
        </authorList>
    </citation>
    <scope>NUCLEOTIDE SEQUENCE [LARGE SCALE GENOMIC DNA]</scope>
    <source>
        <tissue evidence="3">Leaves</tissue>
    </source>
</reference>
<evidence type="ECO:0000313" key="4">
    <source>
        <dbReference type="Proteomes" id="UP001341840"/>
    </source>
</evidence>
<keyword evidence="4" id="KW-1185">Reference proteome</keyword>
<evidence type="ECO:0000313" key="3">
    <source>
        <dbReference type="EMBL" id="MED6218915.1"/>
    </source>
</evidence>
<feature type="transmembrane region" description="Helical" evidence="2">
    <location>
        <begin position="147"/>
        <end position="168"/>
    </location>
</feature>
<sequence>MELEEADAGMQIQPGAPDNGYSSDSLHGTLEITMENTANDSSQPGALQQHTKRRSHPAASDKNNIEGTEDPSGDLVKEPLKSECKARNLKGFGNYAYSRVNDIEPKVHRLLLMGCCGFLVYLVMLYSGGNSPAKLEQISASVAILEFLHDIVWTSLFLLIYLLAWLFLWPLHFEAKVFVGLLLTASPIFYVDALAGKASGVSVLFGFFSLPLICLVLSASLALAFLCGSIIVFTSYSSWKRGKEKDIMLDYAISLQKITTVDD</sequence>
<keyword evidence="2" id="KW-0812">Transmembrane</keyword>
<evidence type="ECO:0000256" key="2">
    <source>
        <dbReference type="SAM" id="Phobius"/>
    </source>
</evidence>
<feature type="transmembrane region" description="Helical" evidence="2">
    <location>
        <begin position="110"/>
        <end position="127"/>
    </location>
</feature>
<protein>
    <submittedName>
        <fullName evidence="3">Uncharacterized protein</fullName>
    </submittedName>
</protein>
<feature type="transmembrane region" description="Helical" evidence="2">
    <location>
        <begin position="207"/>
        <end position="233"/>
    </location>
</feature>
<proteinExistence type="predicted"/>
<keyword evidence="2" id="KW-0472">Membrane</keyword>
<feature type="transmembrane region" description="Helical" evidence="2">
    <location>
        <begin position="175"/>
        <end position="195"/>
    </location>
</feature>
<comment type="caution">
    <text evidence="3">The sequence shown here is derived from an EMBL/GenBank/DDBJ whole genome shotgun (WGS) entry which is preliminary data.</text>
</comment>
<evidence type="ECO:0000256" key="1">
    <source>
        <dbReference type="SAM" id="MobiDB-lite"/>
    </source>
</evidence>
<feature type="region of interest" description="Disordered" evidence="1">
    <location>
        <begin position="1"/>
        <end position="77"/>
    </location>
</feature>
<accession>A0ABU6ZBG5</accession>
<gene>
    <name evidence="3" type="ORF">PIB30_031029</name>
</gene>